<dbReference type="PANTHER" id="PTHR41317">
    <property type="entry name" value="PD-(D_E)XK NUCLEASE FAMILY TRANSPOSASE"/>
    <property type="match status" value="1"/>
</dbReference>
<evidence type="ECO:0000313" key="2">
    <source>
        <dbReference type="Proteomes" id="UP000430692"/>
    </source>
</evidence>
<keyword evidence="2" id="KW-1185">Reference proteome</keyword>
<dbReference type="RefSeq" id="WP_160801382.1">
    <property type="nucleotide sequence ID" value="NZ_WUUL01000005.1"/>
</dbReference>
<dbReference type="AlphaFoldDB" id="A0A6I4W1A7"/>
<dbReference type="Pfam" id="PF12784">
    <property type="entry name" value="PDDEXK_2"/>
    <property type="match status" value="1"/>
</dbReference>
<dbReference type="Proteomes" id="UP000430692">
    <property type="component" value="Unassembled WGS sequence"/>
</dbReference>
<sequence length="281" mass="32753">MDILDPKVDFVFKKIFGSEENKDVLLSFLNDTLKETEQQPLTHIILVNPYLDTTMVKEKLSILDVRAQTANGKQINLEIQLFNKYDIQKRTLFYWSKLYGGQLKKGQPYGDLKKTITINILNFRVIPNDRYHSIFHLREDHTGHILTDDIEIHFLELPKLASFCNLSDHLVRWLSFLKGIDKSRWEELAMDKPELKKAMAALEYLSQDEEARMLYEMRMKVLMDERSALDKAEKRGREEGKIEGKVEAIKNMLKFGVSISVLAKANDLTEEEVLKIKESMK</sequence>
<evidence type="ECO:0000313" key="1">
    <source>
        <dbReference type="EMBL" id="MXQ54032.1"/>
    </source>
</evidence>
<dbReference type="PANTHER" id="PTHR41317:SF1">
    <property type="entry name" value="PD-(D_E)XK NUCLEASE FAMILY TRANSPOSASE"/>
    <property type="match status" value="1"/>
</dbReference>
<proteinExistence type="predicted"/>
<comment type="caution">
    <text evidence="1">The sequence shown here is derived from an EMBL/GenBank/DDBJ whole genome shotgun (WGS) entry which is preliminary data.</text>
</comment>
<dbReference type="EMBL" id="WUUL01000005">
    <property type="protein sequence ID" value="MXQ54032.1"/>
    <property type="molecule type" value="Genomic_DNA"/>
</dbReference>
<protein>
    <submittedName>
        <fullName evidence="1">Rpn family recombination-promoting nuclease/putative transposase</fullName>
    </submittedName>
</protein>
<name>A0A6I4W1A7_9BACL</name>
<accession>A0A6I4W1A7</accession>
<organism evidence="1 2">
    <name type="scientific">Shimazuella alba</name>
    <dbReference type="NCBI Taxonomy" id="2690964"/>
    <lineage>
        <taxon>Bacteria</taxon>
        <taxon>Bacillati</taxon>
        <taxon>Bacillota</taxon>
        <taxon>Bacilli</taxon>
        <taxon>Bacillales</taxon>
        <taxon>Thermoactinomycetaceae</taxon>
        <taxon>Shimazuella</taxon>
    </lineage>
</organism>
<reference evidence="1 2" key="1">
    <citation type="submission" date="2019-12" db="EMBL/GenBank/DDBJ databases">
        <title>Whole-genome analyses of novel actinobacteria.</title>
        <authorList>
            <person name="Sahin N."/>
            <person name="Saygin H."/>
        </authorList>
    </citation>
    <scope>NUCLEOTIDE SEQUENCE [LARGE SCALE GENOMIC DNA]</scope>
    <source>
        <strain evidence="1 2">KC615</strain>
    </source>
</reference>
<gene>
    <name evidence="1" type="ORF">GSM42_09945</name>
</gene>
<dbReference type="InterPro" id="IPR010106">
    <property type="entry name" value="RpnA"/>
</dbReference>
<dbReference type="NCBIfam" id="TIGR01784">
    <property type="entry name" value="T_den_put_tspse"/>
    <property type="match status" value="1"/>
</dbReference>